<dbReference type="CDD" id="cd17242">
    <property type="entry name" value="MobM_relaxase"/>
    <property type="match status" value="1"/>
</dbReference>
<dbReference type="InterPro" id="IPR001668">
    <property type="entry name" value="Mob_Pre"/>
</dbReference>
<dbReference type="GO" id="GO:0006310">
    <property type="term" value="P:DNA recombination"/>
    <property type="evidence" value="ECO:0007669"/>
    <property type="project" value="InterPro"/>
</dbReference>
<dbReference type="Proteomes" id="UP000182466">
    <property type="component" value="Unassembled WGS sequence"/>
</dbReference>
<proteinExistence type="predicted"/>
<dbReference type="RefSeq" id="WP_074920580.1">
    <property type="nucleotide sequence ID" value="NZ_FPAW01000008.1"/>
</dbReference>
<gene>
    <name evidence="2" type="ORF">SAMN05216236_10853</name>
</gene>
<name>A0A1I7B058_9RHOB</name>
<reference evidence="2 3" key="1">
    <citation type="submission" date="2016-10" db="EMBL/GenBank/DDBJ databases">
        <authorList>
            <person name="de Groot N.N."/>
        </authorList>
    </citation>
    <scope>NUCLEOTIDE SEQUENCE [LARGE SCALE GENOMIC DNA]</scope>
    <source>
        <strain evidence="2 3">CGMCC 1.10959</strain>
    </source>
</reference>
<keyword evidence="3" id="KW-1185">Reference proteome</keyword>
<dbReference type="Pfam" id="PF01076">
    <property type="entry name" value="Mob_Pre"/>
    <property type="match status" value="1"/>
</dbReference>
<evidence type="ECO:0000313" key="3">
    <source>
        <dbReference type="Proteomes" id="UP000182466"/>
    </source>
</evidence>
<dbReference type="STRING" id="999627.SAMN05216236_10853"/>
<dbReference type="EMBL" id="FPAW01000008">
    <property type="protein sequence ID" value="SFT80528.1"/>
    <property type="molecule type" value="Genomic_DNA"/>
</dbReference>
<dbReference type="NCBIfam" id="NF041497">
    <property type="entry name" value="MobV"/>
    <property type="match status" value="1"/>
</dbReference>
<dbReference type="GO" id="GO:0003677">
    <property type="term" value="F:DNA binding"/>
    <property type="evidence" value="ECO:0007669"/>
    <property type="project" value="InterPro"/>
</dbReference>
<organism evidence="2 3">
    <name type="scientific">Sedimentitalea nanhaiensis</name>
    <dbReference type="NCBI Taxonomy" id="999627"/>
    <lineage>
        <taxon>Bacteria</taxon>
        <taxon>Pseudomonadati</taxon>
        <taxon>Pseudomonadota</taxon>
        <taxon>Alphaproteobacteria</taxon>
        <taxon>Rhodobacterales</taxon>
        <taxon>Paracoccaceae</taxon>
        <taxon>Sedimentitalea</taxon>
    </lineage>
</organism>
<evidence type="ECO:0000313" key="2">
    <source>
        <dbReference type="EMBL" id="SFT80528.1"/>
    </source>
</evidence>
<sequence>MNNEIVPELEPLKSRFAPGSSDTRGPRVRPPKGQRRYAILRVKKIKTAGDLAAAARHNFRERDADNADPNRKDSNQVLLGATGSEEIAELWNARAPEKVRKNAVRALEYVVTASPEAMERIGAENSNAYLEQALDWLKERHGEENILSAVIHDDETTPHLQALIIPIDHRGRLNARGLIGGKGQLSAMQTEFATRVGANFGLERGLERSGATHQSIKKYYAQLAALDQISVELPERSVSVGSDLPEKDEDWRERASAEASEALRQTIAVSLAERGELSRDIDYLQAQLMEARTEVQFNREIADRSSLGVAALCALDGILRSPKEDQKGLIDRFVSETKRSWSKLPDAAKETIQTSLVQDFSLEPIEMGKKRGRSRETDLDL</sequence>
<feature type="region of interest" description="Disordered" evidence="1">
    <location>
        <begin position="1"/>
        <end position="36"/>
    </location>
</feature>
<dbReference type="AlphaFoldDB" id="A0A1I7B058"/>
<evidence type="ECO:0000256" key="1">
    <source>
        <dbReference type="SAM" id="MobiDB-lite"/>
    </source>
</evidence>
<feature type="compositionally biased region" description="Basic residues" evidence="1">
    <location>
        <begin position="26"/>
        <end position="35"/>
    </location>
</feature>
<accession>A0A1I7B058</accession>
<dbReference type="Gene3D" id="3.30.930.30">
    <property type="match status" value="1"/>
</dbReference>
<protein>
    <submittedName>
        <fullName evidence="2">Plasmid recombination enzyme</fullName>
    </submittedName>
</protein>